<dbReference type="InterPro" id="IPR023210">
    <property type="entry name" value="NADP_OxRdtase_dom"/>
</dbReference>
<dbReference type="Proteomes" id="UP000051658">
    <property type="component" value="Unassembled WGS sequence"/>
</dbReference>
<dbReference type="InterPro" id="IPR036812">
    <property type="entry name" value="NAD(P)_OxRdtase_dom_sf"/>
</dbReference>
<dbReference type="GO" id="GO:0016616">
    <property type="term" value="F:oxidoreductase activity, acting on the CH-OH group of donors, NAD or NADP as acceptor"/>
    <property type="evidence" value="ECO:0007669"/>
    <property type="project" value="UniProtKB-ARBA"/>
</dbReference>
<dbReference type="Gene3D" id="3.20.20.100">
    <property type="entry name" value="NADP-dependent oxidoreductase domain"/>
    <property type="match status" value="1"/>
</dbReference>
<evidence type="ECO:0000313" key="9">
    <source>
        <dbReference type="Proteomes" id="UP000051658"/>
    </source>
</evidence>
<dbReference type="InterPro" id="IPR020471">
    <property type="entry name" value="AKR"/>
</dbReference>
<dbReference type="RefSeq" id="WP_051915657.1">
    <property type="nucleotide sequence ID" value="NZ_JQBS01000007.1"/>
</dbReference>
<dbReference type="InterPro" id="IPR018170">
    <property type="entry name" value="Aldo/ket_reductase_CS"/>
</dbReference>
<evidence type="ECO:0000313" key="8">
    <source>
        <dbReference type="EMBL" id="KRN57414.1"/>
    </source>
</evidence>
<dbReference type="EMBL" id="JQBS01000007">
    <property type="protein sequence ID" value="KRN57414.1"/>
    <property type="molecule type" value="Genomic_DNA"/>
</dbReference>
<evidence type="ECO:0000256" key="5">
    <source>
        <dbReference type="PIRSR" id="PIRSR000097-2"/>
    </source>
</evidence>
<dbReference type="PROSITE" id="PS00063">
    <property type="entry name" value="ALDOKETO_REDUCTASE_3"/>
    <property type="match status" value="1"/>
</dbReference>
<protein>
    <submittedName>
        <fullName evidence="8">Plant-metabolite dehydrogenase</fullName>
    </submittedName>
</protein>
<name>A0A0R2I1N6_CARDV</name>
<keyword evidence="9" id="KW-1185">Reference proteome</keyword>
<dbReference type="CDD" id="cd19071">
    <property type="entry name" value="AKR_AKR1-5-like"/>
    <property type="match status" value="1"/>
</dbReference>
<proteinExistence type="inferred from homology"/>
<feature type="site" description="Lowers pKa of active site Tyr" evidence="6">
    <location>
        <position position="81"/>
    </location>
</feature>
<comment type="similarity">
    <text evidence="1">Belongs to the aldo/keto reductase family.</text>
</comment>
<reference evidence="8 9" key="1">
    <citation type="journal article" date="2015" name="Genome Announc.">
        <title>Expanding the biotechnology potential of lactobacilli through comparative genomics of 213 strains and associated genera.</title>
        <authorList>
            <person name="Sun Z."/>
            <person name="Harris H.M."/>
            <person name="McCann A."/>
            <person name="Guo C."/>
            <person name="Argimon S."/>
            <person name="Zhang W."/>
            <person name="Yang X."/>
            <person name="Jeffery I.B."/>
            <person name="Cooney J.C."/>
            <person name="Kagawa T.F."/>
            <person name="Liu W."/>
            <person name="Song Y."/>
            <person name="Salvetti E."/>
            <person name="Wrobel A."/>
            <person name="Rasinkangas P."/>
            <person name="Parkhill J."/>
            <person name="Rea M.C."/>
            <person name="O'Sullivan O."/>
            <person name="Ritari J."/>
            <person name="Douillard F.P."/>
            <person name="Paul Ross R."/>
            <person name="Yang R."/>
            <person name="Briner A.E."/>
            <person name="Felis G.E."/>
            <person name="de Vos W.M."/>
            <person name="Barrangou R."/>
            <person name="Klaenhammer T.R."/>
            <person name="Caufield P.W."/>
            <person name="Cui Y."/>
            <person name="Zhang H."/>
            <person name="O'Toole P.W."/>
        </authorList>
    </citation>
    <scope>NUCLEOTIDE SEQUENCE [LARGE SCALE GENOMIC DNA]</scope>
    <source>
        <strain evidence="8 9">DSM 20623</strain>
    </source>
</reference>
<evidence type="ECO:0000256" key="1">
    <source>
        <dbReference type="ARBA" id="ARBA00007905"/>
    </source>
</evidence>
<keyword evidence="2" id="KW-0521">NADP</keyword>
<gene>
    <name evidence="8" type="ORF">IV74_GL000397</name>
</gene>
<sequence>MVVSLLDRLPLKNGLTIPGIGLGTYGMDDNEVEEVVFTAIMNGYRLIDTATMYNNEVGVGRGINRAINAGISREELFVVTKIWKNEMGFDNTVKAFEASFKRLELEYIDLLLIHWPNESDDVNLDTWQAMETLVEAGRVRALGVANFTRGDLTPLLKSAKIKPTVNQYEIYPGHSQEELHEFCESKNIVSMAYSPLKRGKLTTENKLLKIANRHNKTVSQVVLRWNIQRDVIPIPKTTHKERLIENAAIFDFELSDEDMDILNEMG</sequence>
<dbReference type="Pfam" id="PF00248">
    <property type="entry name" value="Aldo_ket_red"/>
    <property type="match status" value="1"/>
</dbReference>
<evidence type="ECO:0000256" key="3">
    <source>
        <dbReference type="ARBA" id="ARBA00023002"/>
    </source>
</evidence>
<dbReference type="eggNOG" id="COG0656">
    <property type="taxonomic scope" value="Bacteria"/>
</dbReference>
<feature type="binding site" evidence="5">
    <location>
        <position position="114"/>
    </location>
    <ligand>
        <name>substrate</name>
    </ligand>
</feature>
<dbReference type="PRINTS" id="PR00069">
    <property type="entry name" value="ALDKETRDTASE"/>
</dbReference>
<dbReference type="FunFam" id="3.20.20.100:FF:000015">
    <property type="entry name" value="Oxidoreductase, aldo/keto reductase family"/>
    <property type="match status" value="1"/>
</dbReference>
<evidence type="ECO:0000256" key="6">
    <source>
        <dbReference type="PIRSR" id="PIRSR000097-3"/>
    </source>
</evidence>
<evidence type="ECO:0000256" key="2">
    <source>
        <dbReference type="ARBA" id="ARBA00022857"/>
    </source>
</evidence>
<comment type="caution">
    <text evidence="8">The sequence shown here is derived from an EMBL/GenBank/DDBJ whole genome shotgun (WGS) entry which is preliminary data.</text>
</comment>
<keyword evidence="3" id="KW-0560">Oxidoreductase</keyword>
<accession>A0A0R2I1N6</accession>
<feature type="active site" description="Proton donor" evidence="4">
    <location>
        <position position="53"/>
    </location>
</feature>
<dbReference type="GeneID" id="89588390"/>
<evidence type="ECO:0000259" key="7">
    <source>
        <dbReference type="Pfam" id="PF00248"/>
    </source>
</evidence>
<feature type="domain" description="NADP-dependent oxidoreductase" evidence="7">
    <location>
        <begin position="20"/>
        <end position="264"/>
    </location>
</feature>
<dbReference type="PANTHER" id="PTHR43827">
    <property type="entry name" value="2,5-DIKETO-D-GLUCONIC ACID REDUCTASE"/>
    <property type="match status" value="1"/>
</dbReference>
<dbReference type="SUPFAM" id="SSF51430">
    <property type="entry name" value="NAD(P)-linked oxidoreductase"/>
    <property type="match status" value="1"/>
</dbReference>
<organism evidence="8 9">
    <name type="scientific">Carnobacterium divergens DSM 20623</name>
    <dbReference type="NCBI Taxonomy" id="1449336"/>
    <lineage>
        <taxon>Bacteria</taxon>
        <taxon>Bacillati</taxon>
        <taxon>Bacillota</taxon>
        <taxon>Bacilli</taxon>
        <taxon>Lactobacillales</taxon>
        <taxon>Carnobacteriaceae</taxon>
        <taxon>Carnobacterium</taxon>
    </lineage>
</organism>
<dbReference type="PROSITE" id="PS00798">
    <property type="entry name" value="ALDOKETO_REDUCTASE_1"/>
    <property type="match status" value="1"/>
</dbReference>
<evidence type="ECO:0000256" key="4">
    <source>
        <dbReference type="PIRSR" id="PIRSR000097-1"/>
    </source>
</evidence>
<dbReference type="AlphaFoldDB" id="A0A0R2I1N6"/>
<dbReference type="PATRIC" id="fig|1449336.4.peg.404"/>
<dbReference type="PIRSF" id="PIRSF000097">
    <property type="entry name" value="AKR"/>
    <property type="match status" value="1"/>
</dbReference>
<dbReference type="PANTHER" id="PTHR43827:SF3">
    <property type="entry name" value="NADP-DEPENDENT OXIDOREDUCTASE DOMAIN-CONTAINING PROTEIN"/>
    <property type="match status" value="1"/>
</dbReference>